<feature type="binding site" evidence="12">
    <location>
        <position position="256"/>
    </location>
    <ligand>
        <name>substrate</name>
    </ligand>
</feature>
<reference evidence="14 15" key="2">
    <citation type="journal article" date="2012" name="Stand. Genomic Sci.">
        <title>Complete genome sequence of the termite hindgut bacterium Spirochaeta coccoides type strain (SPN1(T)), reclassification in the genus Sphaerochaeta as Sphaerochaeta coccoides comb. nov. and emendations of the family Spirochaetaceae and the genus Sphaerochaeta.</title>
        <authorList>
            <person name="Abt B."/>
            <person name="Han C."/>
            <person name="Scheuner C."/>
            <person name="Lu M."/>
            <person name="Lapidus A."/>
            <person name="Nolan M."/>
            <person name="Lucas S."/>
            <person name="Hammon N."/>
            <person name="Deshpande S."/>
            <person name="Cheng J.F."/>
            <person name="Tapia R."/>
            <person name="Goodwin L.A."/>
            <person name="Pitluck S."/>
            <person name="Liolios K."/>
            <person name="Pagani I."/>
            <person name="Ivanova N."/>
            <person name="Mavromatis K."/>
            <person name="Mikhailova N."/>
            <person name="Huntemann M."/>
            <person name="Pati A."/>
            <person name="Chen A."/>
            <person name="Palaniappan K."/>
            <person name="Land M."/>
            <person name="Hauser L."/>
            <person name="Brambilla E.M."/>
            <person name="Rohde M."/>
            <person name="Spring S."/>
            <person name="Gronow S."/>
            <person name="Goker M."/>
            <person name="Woyke T."/>
            <person name="Bristow J."/>
            <person name="Eisen J.A."/>
            <person name="Markowitz V."/>
            <person name="Hugenholtz P."/>
            <person name="Kyrpides N.C."/>
            <person name="Klenk H.P."/>
            <person name="Detter J.C."/>
        </authorList>
    </citation>
    <scope>NUCLEOTIDE SEQUENCE [LARGE SCALE GENOMIC DNA]</scope>
    <source>
        <strain evidence="15">ATCC BAA-1237 / DSM 17374 / SPN1</strain>
    </source>
</reference>
<keyword evidence="10 12" id="KW-0630">Potassium</keyword>
<feature type="active site" description="Proton acceptor" evidence="12">
    <location>
        <position position="256"/>
    </location>
</feature>
<organism evidence="14 15">
    <name type="scientific">Parasphaerochaeta coccoides (strain ATCC BAA-1237 / DSM 17374 / SPN1)</name>
    <name type="common">Sphaerochaeta coccoides</name>
    <dbReference type="NCBI Taxonomy" id="760011"/>
    <lineage>
        <taxon>Bacteria</taxon>
        <taxon>Pseudomonadati</taxon>
        <taxon>Spirochaetota</taxon>
        <taxon>Spirochaetia</taxon>
        <taxon>Spirochaetales</taxon>
        <taxon>Sphaerochaetaceae</taxon>
        <taxon>Parasphaerochaeta</taxon>
    </lineage>
</organism>
<dbReference type="InterPro" id="IPR002173">
    <property type="entry name" value="Carboh/pur_kinase_PfkB_CS"/>
</dbReference>
<keyword evidence="12" id="KW-0963">Cytoplasm</keyword>
<dbReference type="PRINTS" id="PR00990">
    <property type="entry name" value="RIBOKINASE"/>
</dbReference>
<dbReference type="eggNOG" id="COG0524">
    <property type="taxonomic scope" value="Bacteria"/>
</dbReference>
<keyword evidence="8 12" id="KW-0067">ATP-binding</keyword>
<evidence type="ECO:0000256" key="1">
    <source>
        <dbReference type="ARBA" id="ARBA00005380"/>
    </source>
</evidence>
<dbReference type="PROSITE" id="PS00584">
    <property type="entry name" value="PFKB_KINASES_2"/>
    <property type="match status" value="1"/>
</dbReference>
<dbReference type="EC" id="2.7.1.15" evidence="2 12"/>
<comment type="subunit">
    <text evidence="12">Homodimer.</text>
</comment>
<keyword evidence="6 12" id="KW-0547">Nucleotide-binding</keyword>
<dbReference type="NCBIfam" id="TIGR02152">
    <property type="entry name" value="D_ribokin_bact"/>
    <property type="match status" value="1"/>
</dbReference>
<evidence type="ECO:0000256" key="6">
    <source>
        <dbReference type="ARBA" id="ARBA00022741"/>
    </source>
</evidence>
<evidence type="ECO:0000256" key="10">
    <source>
        <dbReference type="ARBA" id="ARBA00022958"/>
    </source>
</evidence>
<evidence type="ECO:0000256" key="9">
    <source>
        <dbReference type="ARBA" id="ARBA00022842"/>
    </source>
</evidence>
<dbReference type="InterPro" id="IPR029056">
    <property type="entry name" value="Ribokinase-like"/>
</dbReference>
<dbReference type="PANTHER" id="PTHR10584">
    <property type="entry name" value="SUGAR KINASE"/>
    <property type="match status" value="1"/>
</dbReference>
<evidence type="ECO:0000256" key="3">
    <source>
        <dbReference type="ARBA" id="ARBA00016943"/>
    </source>
</evidence>
<dbReference type="InterPro" id="IPR002139">
    <property type="entry name" value="Ribo/fructo_kinase"/>
</dbReference>
<evidence type="ECO:0000256" key="12">
    <source>
        <dbReference type="HAMAP-Rule" id="MF_01987"/>
    </source>
</evidence>
<dbReference type="InterPro" id="IPR011877">
    <property type="entry name" value="Ribokinase"/>
</dbReference>
<feature type="domain" description="Carbohydrate kinase PfkB" evidence="13">
    <location>
        <begin position="6"/>
        <end position="297"/>
    </location>
</feature>
<feature type="binding site" evidence="12">
    <location>
        <begin position="223"/>
        <end position="228"/>
    </location>
    <ligand>
        <name>ATP</name>
        <dbReference type="ChEBI" id="CHEBI:30616"/>
    </ligand>
</feature>
<evidence type="ECO:0000259" key="13">
    <source>
        <dbReference type="Pfam" id="PF00294"/>
    </source>
</evidence>
<dbReference type="STRING" id="760011.Spico_0021"/>
<comment type="activity regulation">
    <text evidence="12">Activated by a monovalent cation that binds near, but not in, the active site. The most likely occupant of the site in vivo is potassium. Ion binding induces a conformational change that may alter substrate affinity.</text>
</comment>
<keyword evidence="15" id="KW-1185">Reference proteome</keyword>
<keyword evidence="11 12" id="KW-0119">Carbohydrate metabolism</keyword>
<keyword evidence="9 12" id="KW-0460">Magnesium</keyword>
<keyword evidence="4 12" id="KW-0808">Transferase</keyword>
<evidence type="ECO:0000256" key="11">
    <source>
        <dbReference type="ARBA" id="ARBA00023277"/>
    </source>
</evidence>
<feature type="binding site" evidence="12">
    <location>
        <position position="187"/>
    </location>
    <ligand>
        <name>ATP</name>
        <dbReference type="ChEBI" id="CHEBI:30616"/>
    </ligand>
</feature>
<feature type="binding site" evidence="12">
    <location>
        <begin position="42"/>
        <end position="46"/>
    </location>
    <ligand>
        <name>substrate</name>
    </ligand>
</feature>
<dbReference type="AlphaFoldDB" id="F4GIA4"/>
<sequence length="319" mass="33814">MKEPLKIMIVGSFVVDLMARSETLPIPGQTVKGSFFKMGPGGKGSNQAVAAFRSGGDVSFLTKIGRDLFSSVALDFYHSEKMDTSLVFKDATQNTGIALIMVDEKSQNSISVVPGACSSITFQEITKASGVLKRAKVFLTQLETNLDIIPYAVGKVRENQGTTILNPAPAQPLSDAFLALFDIITPNETEASILSGVKVVNRESAEKAADVLIGKGVKTVLITMGAQGVFLKERGSRSQFFPALPVKVIDTTGAGDAFNGGLAVALSEEKSLQDSILFATAVAALSVTKIGTAPSMPLRTEVDQFFSSVDKDAYFASIE</sequence>
<feature type="binding site" evidence="12">
    <location>
        <begin position="255"/>
        <end position="256"/>
    </location>
    <ligand>
        <name>ATP</name>
        <dbReference type="ChEBI" id="CHEBI:30616"/>
    </ligand>
</feature>
<gene>
    <name evidence="12" type="primary">rbsK</name>
    <name evidence="14" type="ordered locus">Spico_0021</name>
</gene>
<evidence type="ECO:0000313" key="14">
    <source>
        <dbReference type="EMBL" id="AEC01263.1"/>
    </source>
</evidence>
<dbReference type="KEGG" id="scc:Spico_0021"/>
<feature type="binding site" evidence="12">
    <location>
        <position position="291"/>
    </location>
    <ligand>
        <name>K(+)</name>
        <dbReference type="ChEBI" id="CHEBI:29103"/>
    </ligand>
</feature>
<evidence type="ECO:0000313" key="15">
    <source>
        <dbReference type="Proteomes" id="UP000007939"/>
    </source>
</evidence>
<dbReference type="Pfam" id="PF00294">
    <property type="entry name" value="PfkB"/>
    <property type="match status" value="1"/>
</dbReference>
<reference evidence="15" key="1">
    <citation type="submission" date="2011-04" db="EMBL/GenBank/DDBJ databases">
        <title>The complete genome of Spirochaeta coccoides DSM 17374.</title>
        <authorList>
            <person name="Lucas S."/>
            <person name="Copeland A."/>
            <person name="Lapidus A."/>
            <person name="Bruce D."/>
            <person name="Goodwin L."/>
            <person name="Pitluck S."/>
            <person name="Peters L."/>
            <person name="Kyrpides N."/>
            <person name="Mavromatis K."/>
            <person name="Pagani I."/>
            <person name="Ivanova N."/>
            <person name="Ovchinnikova G."/>
            <person name="Lu M."/>
            <person name="Detter J.C."/>
            <person name="Tapia R."/>
            <person name="Han C."/>
            <person name="Land M."/>
            <person name="Hauser L."/>
            <person name="Markowitz V."/>
            <person name="Cheng J.-F."/>
            <person name="Hugenholtz P."/>
            <person name="Woyke T."/>
            <person name="Wu D."/>
            <person name="Spring S."/>
            <person name="Schroeder M."/>
            <person name="Brambilla E."/>
            <person name="Klenk H.-P."/>
            <person name="Eisen J.A."/>
        </authorList>
    </citation>
    <scope>NUCLEOTIDE SEQUENCE [LARGE SCALE GENOMIC DNA]</scope>
    <source>
        <strain evidence="15">ATCC BAA-1237 / DSM 17374 / SPN1</strain>
    </source>
</reference>
<comment type="similarity">
    <text evidence="12">Belongs to the carbohydrate kinase PfkB family. Ribokinase subfamily.</text>
</comment>
<evidence type="ECO:0000256" key="2">
    <source>
        <dbReference type="ARBA" id="ARBA00012035"/>
    </source>
</evidence>
<dbReference type="GO" id="GO:0019303">
    <property type="term" value="P:D-ribose catabolic process"/>
    <property type="evidence" value="ECO:0007669"/>
    <property type="project" value="UniProtKB-UniRule"/>
</dbReference>
<feature type="binding site" evidence="12">
    <location>
        <position position="250"/>
    </location>
    <ligand>
        <name>K(+)</name>
        <dbReference type="ChEBI" id="CHEBI:29103"/>
    </ligand>
</feature>
<feature type="binding site" evidence="12">
    <location>
        <position position="286"/>
    </location>
    <ligand>
        <name>K(+)</name>
        <dbReference type="ChEBI" id="CHEBI:29103"/>
    </ligand>
</feature>
<dbReference type="GO" id="GO:0005524">
    <property type="term" value="F:ATP binding"/>
    <property type="evidence" value="ECO:0007669"/>
    <property type="project" value="UniProtKB-UniRule"/>
</dbReference>
<keyword evidence="5 12" id="KW-0479">Metal-binding</keyword>
<dbReference type="PANTHER" id="PTHR10584:SF166">
    <property type="entry name" value="RIBOKINASE"/>
    <property type="match status" value="1"/>
</dbReference>
<dbReference type="EMBL" id="CP002659">
    <property type="protein sequence ID" value="AEC01263.1"/>
    <property type="molecule type" value="Genomic_DNA"/>
</dbReference>
<dbReference type="GO" id="GO:0005829">
    <property type="term" value="C:cytosol"/>
    <property type="evidence" value="ECO:0007669"/>
    <property type="project" value="TreeGrafter"/>
</dbReference>
<comment type="catalytic activity">
    <reaction evidence="12">
        <text>D-ribose + ATP = D-ribose 5-phosphate + ADP + H(+)</text>
        <dbReference type="Rhea" id="RHEA:13697"/>
        <dbReference type="ChEBI" id="CHEBI:15378"/>
        <dbReference type="ChEBI" id="CHEBI:30616"/>
        <dbReference type="ChEBI" id="CHEBI:47013"/>
        <dbReference type="ChEBI" id="CHEBI:78346"/>
        <dbReference type="ChEBI" id="CHEBI:456216"/>
        <dbReference type="EC" id="2.7.1.15"/>
    </reaction>
</comment>
<comment type="function">
    <text evidence="12">Catalyzes the phosphorylation of ribose at O-5 in a reaction requiring ATP and magnesium. The resulting D-ribose-5-phosphate can then be used either for sythesis of nucleotides, histidine, and tryptophan, or as a component of the pentose phosphate pathway.</text>
</comment>
<evidence type="ECO:0000256" key="7">
    <source>
        <dbReference type="ARBA" id="ARBA00022777"/>
    </source>
</evidence>
<name>F4GIA4_PARC1</name>
<dbReference type="Gene3D" id="3.40.1190.20">
    <property type="match status" value="1"/>
</dbReference>
<feature type="binding site" evidence="12">
    <location>
        <position position="289"/>
    </location>
    <ligand>
        <name>K(+)</name>
        <dbReference type="ChEBI" id="CHEBI:29103"/>
    </ligand>
</feature>
<accession>F4GIA4</accession>
<dbReference type="RefSeq" id="WP_013738659.1">
    <property type="nucleotide sequence ID" value="NC_015436.1"/>
</dbReference>
<proteinExistence type="inferred from homology"/>
<dbReference type="OrthoDB" id="9775849at2"/>
<comment type="pathway">
    <text evidence="12">Carbohydrate metabolism; D-ribose degradation; D-ribose 5-phosphate from beta-D-ribopyranose: step 2/2.</text>
</comment>
<feature type="binding site" evidence="12">
    <location>
        <position position="143"/>
    </location>
    <ligand>
        <name>substrate</name>
    </ligand>
</feature>
<dbReference type="GO" id="GO:0004747">
    <property type="term" value="F:ribokinase activity"/>
    <property type="evidence" value="ECO:0007669"/>
    <property type="project" value="UniProtKB-UniRule"/>
</dbReference>
<feature type="binding site" evidence="12">
    <location>
        <begin position="14"/>
        <end position="16"/>
    </location>
    <ligand>
        <name>substrate</name>
    </ligand>
</feature>
<comment type="cofactor">
    <cofactor evidence="12">
        <name>Mg(2+)</name>
        <dbReference type="ChEBI" id="CHEBI:18420"/>
    </cofactor>
    <text evidence="12">Requires a divalent cation, most likely magnesium in vivo, as an electrophilic catalyst to aid phosphoryl group transfer. It is the chelate of the metal and the nucleotide that is the actual substrate.</text>
</comment>
<dbReference type="CDD" id="cd01174">
    <property type="entry name" value="ribokinase"/>
    <property type="match status" value="1"/>
</dbReference>
<dbReference type="SUPFAM" id="SSF53613">
    <property type="entry name" value="Ribokinase-like"/>
    <property type="match status" value="1"/>
</dbReference>
<keyword evidence="7 12" id="KW-0418">Kinase</keyword>
<dbReference type="InterPro" id="IPR011611">
    <property type="entry name" value="PfkB_dom"/>
</dbReference>
<protein>
    <recommendedName>
        <fullName evidence="3 12">Ribokinase</fullName>
        <shortName evidence="12">RK</shortName>
        <ecNumber evidence="2 12">2.7.1.15</ecNumber>
    </recommendedName>
</protein>
<dbReference type="HOGENOM" id="CLU_027634_2_3_12"/>
<evidence type="ECO:0000256" key="4">
    <source>
        <dbReference type="ARBA" id="ARBA00022679"/>
    </source>
</evidence>
<dbReference type="HAMAP" id="MF_01987">
    <property type="entry name" value="Ribokinase"/>
    <property type="match status" value="1"/>
</dbReference>
<comment type="caution">
    <text evidence="12">Lacks conserved residue(s) required for the propagation of feature annotation.</text>
</comment>
<dbReference type="GO" id="GO:0046872">
    <property type="term" value="F:metal ion binding"/>
    <property type="evidence" value="ECO:0007669"/>
    <property type="project" value="UniProtKB-KW"/>
</dbReference>
<evidence type="ECO:0000256" key="5">
    <source>
        <dbReference type="ARBA" id="ARBA00022723"/>
    </source>
</evidence>
<evidence type="ECO:0000256" key="8">
    <source>
        <dbReference type="ARBA" id="ARBA00022840"/>
    </source>
</evidence>
<comment type="similarity">
    <text evidence="1">Belongs to the carbohydrate kinase pfkB family.</text>
</comment>
<comment type="subcellular location">
    <subcellularLocation>
        <location evidence="12">Cytoplasm</location>
    </subcellularLocation>
</comment>
<feature type="binding site" evidence="12">
    <location>
        <position position="252"/>
    </location>
    <ligand>
        <name>K(+)</name>
        <dbReference type="ChEBI" id="CHEBI:29103"/>
    </ligand>
</feature>
<dbReference type="Proteomes" id="UP000007939">
    <property type="component" value="Chromosome"/>
</dbReference>
<dbReference type="UniPathway" id="UPA00916">
    <property type="reaction ID" value="UER00889"/>
</dbReference>
<feature type="binding site" evidence="12">
    <location>
        <position position="295"/>
    </location>
    <ligand>
        <name>K(+)</name>
        <dbReference type="ChEBI" id="CHEBI:29103"/>
    </ligand>
</feature>